<dbReference type="SMART" id="SM00338">
    <property type="entry name" value="BRLZ"/>
    <property type="match status" value="1"/>
</dbReference>
<proteinExistence type="predicted"/>
<dbReference type="Pfam" id="PF00170">
    <property type="entry name" value="bZIP_1"/>
    <property type="match status" value="1"/>
</dbReference>
<feature type="region of interest" description="Disordered" evidence="2">
    <location>
        <begin position="74"/>
        <end position="124"/>
    </location>
</feature>
<keyword evidence="1" id="KW-0175">Coiled coil</keyword>
<dbReference type="Gene3D" id="1.20.5.170">
    <property type="match status" value="1"/>
</dbReference>
<reference evidence="5" key="2">
    <citation type="submission" date="2010-04" db="EMBL/GenBank/DDBJ databases">
        <authorList>
            <person name="Buell R."/>
            <person name="Hamilton J."/>
            <person name="Hostetler J."/>
        </authorList>
    </citation>
    <scope>NUCLEOTIDE SEQUENCE [LARGE SCALE GENOMIC DNA]</scope>
    <source>
        <strain evidence="5">DAOM:BR144</strain>
    </source>
</reference>
<keyword evidence="5" id="KW-1185">Reference proteome</keyword>
<dbReference type="AlphaFoldDB" id="K3W8M4"/>
<dbReference type="InterPro" id="IPR046347">
    <property type="entry name" value="bZIP_sf"/>
</dbReference>
<dbReference type="PROSITE" id="PS50217">
    <property type="entry name" value="BZIP"/>
    <property type="match status" value="1"/>
</dbReference>
<reference evidence="4" key="3">
    <citation type="submission" date="2015-02" db="UniProtKB">
        <authorList>
            <consortium name="EnsemblProtists"/>
        </authorList>
    </citation>
    <scope>IDENTIFICATION</scope>
    <source>
        <strain evidence="4">DAOM BR144</strain>
    </source>
</reference>
<accession>K3W8M4</accession>
<dbReference type="GO" id="GO:0003700">
    <property type="term" value="F:DNA-binding transcription factor activity"/>
    <property type="evidence" value="ECO:0007669"/>
    <property type="project" value="InterPro"/>
</dbReference>
<dbReference type="HOGENOM" id="CLU_032960_0_0_1"/>
<dbReference type="InParanoid" id="K3W8M4"/>
<dbReference type="STRING" id="431595.K3W8M4"/>
<feature type="compositionally biased region" description="Basic and acidic residues" evidence="2">
    <location>
        <begin position="88"/>
        <end position="97"/>
    </location>
</feature>
<name>K3W8M4_GLOUD</name>
<dbReference type="VEuPathDB" id="FungiDB:PYU1_G001315"/>
<protein>
    <recommendedName>
        <fullName evidence="3">BZIP domain-containing protein</fullName>
    </recommendedName>
</protein>
<evidence type="ECO:0000313" key="4">
    <source>
        <dbReference type="EnsemblProtists" id="PYU1_T001315"/>
    </source>
</evidence>
<feature type="compositionally biased region" description="Low complexity" evidence="2">
    <location>
        <begin position="105"/>
        <end position="124"/>
    </location>
</feature>
<evidence type="ECO:0000259" key="3">
    <source>
        <dbReference type="PROSITE" id="PS50217"/>
    </source>
</evidence>
<feature type="coiled-coil region" evidence="1">
    <location>
        <begin position="233"/>
        <end position="277"/>
    </location>
</feature>
<feature type="compositionally biased region" description="Low complexity" evidence="2">
    <location>
        <begin position="471"/>
        <end position="489"/>
    </location>
</feature>
<dbReference type="EnsemblProtists" id="PYU1_T001315">
    <property type="protein sequence ID" value="PYU1_T001315"/>
    <property type="gene ID" value="PYU1_G001315"/>
</dbReference>
<evidence type="ECO:0000313" key="5">
    <source>
        <dbReference type="Proteomes" id="UP000019132"/>
    </source>
</evidence>
<organism evidence="4 5">
    <name type="scientific">Globisporangium ultimum (strain ATCC 200006 / CBS 805.95 / DAOM BR144)</name>
    <name type="common">Pythium ultimum</name>
    <dbReference type="NCBI Taxonomy" id="431595"/>
    <lineage>
        <taxon>Eukaryota</taxon>
        <taxon>Sar</taxon>
        <taxon>Stramenopiles</taxon>
        <taxon>Oomycota</taxon>
        <taxon>Peronosporomycetes</taxon>
        <taxon>Pythiales</taxon>
        <taxon>Pythiaceae</taxon>
        <taxon>Globisporangium</taxon>
    </lineage>
</organism>
<dbReference type="SUPFAM" id="SSF57959">
    <property type="entry name" value="Leucine zipper domain"/>
    <property type="match status" value="1"/>
</dbReference>
<dbReference type="OMA" id="HHEIHAA"/>
<dbReference type="EMBL" id="GL376626">
    <property type="status" value="NOT_ANNOTATED_CDS"/>
    <property type="molecule type" value="Genomic_DNA"/>
</dbReference>
<feature type="region of interest" description="Disordered" evidence="2">
    <location>
        <begin position="537"/>
        <end position="556"/>
    </location>
</feature>
<sequence length="690" mass="74752">MTDFLRSILQNASPAATPTPAASFPAVKSEMRPVDQIQVPPAACVVGADAAAAALMEKQRMIKVEMPDPAITPSGAAAVDAGKAQRAARRDVVNARRETKRKTMSTSSPSPEATSAVSSPSSLSVEDATVDVPIATATVTTEKSKKMKTGKTTSVNVVSTAEPVILDAKPAKKAAASALSMSASMLFNSEIDALGEERLRAMEAQLESLDPDSKEAKKKRRLIRNRMSAQLHRERKKAYVGQLEDQLMEKERELQLLQEKLNAMESASQLLKQKMDQVDAAAAPATPKAKEDEVVIKTEPIVDVSSAFEAPTTAAASAPATVVSRDNWDDYCFQNLEDTEMADVAADDLLRDFDHPFSSAYAAIEQQNEHEHPQQHHEIHAAKKNLVMMMGVMFSATFFGNSPFFFDVQNGSNFSSMFNANPPKEFSQLNIASKIMSSLEKSSWKDFRDIASWTASSDDVADVAETEVEPAAAKAAASPSAASDITDSSGTCDSPAQIDDCLSLGFETDLIDEFVYPVDDPFAPALADTNWFGDDADDFGQSDVDDNDDDSKDDELFLPEVTLAAKNETTSKKEEQLASQSMTSRLFDKLTTLWHEKNQVLLTVLDGKNEVTRRSVADMSSIRKSMENGSIFSKPPSSSGAKTSPLANDQSVSFLYPLSAFSLAEKEERASSTSDVMFLEVSCQMNALSM</sequence>
<evidence type="ECO:0000256" key="1">
    <source>
        <dbReference type="SAM" id="Coils"/>
    </source>
</evidence>
<feature type="domain" description="BZIP" evidence="3">
    <location>
        <begin position="215"/>
        <end position="278"/>
    </location>
</feature>
<dbReference type="eggNOG" id="ENOG502RUWE">
    <property type="taxonomic scope" value="Eukaryota"/>
</dbReference>
<dbReference type="InterPro" id="IPR004827">
    <property type="entry name" value="bZIP"/>
</dbReference>
<reference evidence="5" key="1">
    <citation type="journal article" date="2010" name="Genome Biol.">
        <title>Genome sequence of the necrotrophic plant pathogen Pythium ultimum reveals original pathogenicity mechanisms and effector repertoire.</title>
        <authorList>
            <person name="Levesque C.A."/>
            <person name="Brouwer H."/>
            <person name="Cano L."/>
            <person name="Hamilton J.P."/>
            <person name="Holt C."/>
            <person name="Huitema E."/>
            <person name="Raffaele S."/>
            <person name="Robideau G.P."/>
            <person name="Thines M."/>
            <person name="Win J."/>
            <person name="Zerillo M.M."/>
            <person name="Beakes G.W."/>
            <person name="Boore J.L."/>
            <person name="Busam D."/>
            <person name="Dumas B."/>
            <person name="Ferriera S."/>
            <person name="Fuerstenberg S.I."/>
            <person name="Gachon C.M."/>
            <person name="Gaulin E."/>
            <person name="Govers F."/>
            <person name="Grenville-Briggs L."/>
            <person name="Horner N."/>
            <person name="Hostetler J."/>
            <person name="Jiang R.H."/>
            <person name="Johnson J."/>
            <person name="Krajaejun T."/>
            <person name="Lin H."/>
            <person name="Meijer H.J."/>
            <person name="Moore B."/>
            <person name="Morris P."/>
            <person name="Phuntmart V."/>
            <person name="Puiu D."/>
            <person name="Shetty J."/>
            <person name="Stajich J.E."/>
            <person name="Tripathy S."/>
            <person name="Wawra S."/>
            <person name="van West P."/>
            <person name="Whitty B.R."/>
            <person name="Coutinho P.M."/>
            <person name="Henrissat B."/>
            <person name="Martin F."/>
            <person name="Thomas P.D."/>
            <person name="Tyler B.M."/>
            <person name="De Vries R.P."/>
            <person name="Kamoun S."/>
            <person name="Yandell M."/>
            <person name="Tisserat N."/>
            <person name="Buell C.R."/>
        </authorList>
    </citation>
    <scope>NUCLEOTIDE SEQUENCE</scope>
    <source>
        <strain evidence="5">DAOM:BR144</strain>
    </source>
</reference>
<dbReference type="PANTHER" id="PTHR37616:SF2">
    <property type="entry name" value="BZIP DOMAIN-CONTAINING PROTEIN"/>
    <property type="match status" value="1"/>
</dbReference>
<feature type="region of interest" description="Disordered" evidence="2">
    <location>
        <begin position="471"/>
        <end position="492"/>
    </location>
</feature>
<dbReference type="PANTHER" id="PTHR37616">
    <property type="entry name" value="BZIP TRANSCRIPTION FACTOR 60-LIKE"/>
    <property type="match status" value="1"/>
</dbReference>
<dbReference type="Proteomes" id="UP000019132">
    <property type="component" value="Unassembled WGS sequence"/>
</dbReference>
<evidence type="ECO:0000256" key="2">
    <source>
        <dbReference type="SAM" id="MobiDB-lite"/>
    </source>
</evidence>
<dbReference type="CDD" id="cd14686">
    <property type="entry name" value="bZIP"/>
    <property type="match status" value="1"/>
</dbReference>